<evidence type="ECO:0000313" key="10">
    <source>
        <dbReference type="EMBL" id="QKH24174.1"/>
    </source>
</evidence>
<evidence type="ECO:0000313" key="11">
    <source>
        <dbReference type="Proteomes" id="UP000031876"/>
    </source>
</evidence>
<keyword evidence="7 8" id="KW-0472">Membrane</keyword>
<feature type="transmembrane region" description="Helical" evidence="8">
    <location>
        <begin position="97"/>
        <end position="114"/>
    </location>
</feature>
<evidence type="ECO:0000256" key="1">
    <source>
        <dbReference type="ARBA" id="ARBA00004651"/>
    </source>
</evidence>
<evidence type="ECO:0000256" key="2">
    <source>
        <dbReference type="ARBA" id="ARBA00007935"/>
    </source>
</evidence>
<keyword evidence="3" id="KW-0813">Transport</keyword>
<dbReference type="InterPro" id="IPR000522">
    <property type="entry name" value="ABC_transptr_permease_BtuC"/>
</dbReference>
<feature type="transmembrane region" description="Helical" evidence="8">
    <location>
        <begin position="437"/>
        <end position="456"/>
    </location>
</feature>
<evidence type="ECO:0000256" key="4">
    <source>
        <dbReference type="ARBA" id="ARBA00022475"/>
    </source>
</evidence>
<gene>
    <name evidence="10" type="primary">fhuB</name>
    <name evidence="9" type="ORF">BF38_282</name>
    <name evidence="10" type="ORF">FOC89_09175</name>
</gene>
<feature type="transmembrane region" description="Helical" evidence="8">
    <location>
        <begin position="151"/>
        <end position="172"/>
    </location>
</feature>
<dbReference type="PANTHER" id="PTHR30472">
    <property type="entry name" value="FERRIC ENTEROBACTIN TRANSPORT SYSTEM PERMEASE PROTEIN"/>
    <property type="match status" value="1"/>
</dbReference>
<feature type="transmembrane region" description="Helical" evidence="8">
    <location>
        <begin position="121"/>
        <end position="139"/>
    </location>
</feature>
<keyword evidence="5 8" id="KW-0812">Transmembrane</keyword>
<protein>
    <submittedName>
        <fullName evidence="9">ABC 3 transport family protein</fullName>
    </submittedName>
    <submittedName>
        <fullName evidence="10">Fe(3+)-hydroxamate ABC transporter permease FhuB</fullName>
    </submittedName>
</protein>
<feature type="transmembrane region" description="Helical" evidence="8">
    <location>
        <begin position="580"/>
        <end position="612"/>
    </location>
</feature>
<dbReference type="PANTHER" id="PTHR30472:SF24">
    <property type="entry name" value="FERRIC ENTEROBACTIN TRANSPORT SYSTEM PERMEASE PROTEIN FEPG"/>
    <property type="match status" value="1"/>
</dbReference>
<dbReference type="Pfam" id="PF01032">
    <property type="entry name" value="FecCD"/>
    <property type="match status" value="2"/>
</dbReference>
<comment type="subcellular location">
    <subcellularLocation>
        <location evidence="1">Cell membrane</location>
        <topology evidence="1">Multi-pass membrane protein</topology>
    </subcellularLocation>
</comment>
<evidence type="ECO:0000313" key="9">
    <source>
        <dbReference type="EMBL" id="AJG77893.1"/>
    </source>
</evidence>
<name>A0A0B5P0B7_BACTU</name>
<dbReference type="Proteomes" id="UP000501107">
    <property type="component" value="Chromosome"/>
</dbReference>
<dbReference type="GO" id="GO:0033214">
    <property type="term" value="P:siderophore-iron import into cell"/>
    <property type="evidence" value="ECO:0007669"/>
    <property type="project" value="TreeGrafter"/>
</dbReference>
<reference evidence="9 11" key="1">
    <citation type="journal article" date="2015" name="Genome Announc.">
        <title>Complete genome sequences for 35 biothreat assay-relevant bacillus species.</title>
        <authorList>
            <person name="Johnson S.L."/>
            <person name="Daligault H.E."/>
            <person name="Davenport K.W."/>
            <person name="Jaissle J."/>
            <person name="Frey K.G."/>
            <person name="Ladner J.T."/>
            <person name="Broomall S.M."/>
            <person name="Bishop-Lilly K.A."/>
            <person name="Bruce D.C."/>
            <person name="Gibbons H.S."/>
            <person name="Coyne S.R."/>
            <person name="Lo C.C."/>
            <person name="Meincke L."/>
            <person name="Munk A.C."/>
            <person name="Koroleva G.I."/>
            <person name="Rosenzweig C.N."/>
            <person name="Palacios G.F."/>
            <person name="Redden C.L."/>
            <person name="Minogue T.D."/>
            <person name="Chain P.S."/>
        </authorList>
    </citation>
    <scope>NUCLEOTIDE SEQUENCE [LARGE SCALE GENOMIC DNA]</scope>
    <source>
        <strain evidence="9 11">HD1011</strain>
    </source>
</reference>
<dbReference type="SUPFAM" id="SSF81345">
    <property type="entry name" value="ABC transporter involved in vitamin B12 uptake, BtuC"/>
    <property type="match status" value="2"/>
</dbReference>
<dbReference type="GO" id="GO:0005886">
    <property type="term" value="C:plasma membrane"/>
    <property type="evidence" value="ECO:0007669"/>
    <property type="project" value="UniProtKB-SubCell"/>
</dbReference>
<evidence type="ECO:0000256" key="6">
    <source>
        <dbReference type="ARBA" id="ARBA00022989"/>
    </source>
</evidence>
<dbReference type="AlphaFoldDB" id="A0A0B5P0B7"/>
<feature type="transmembrane region" description="Helical" evidence="8">
    <location>
        <begin position="357"/>
        <end position="381"/>
    </location>
</feature>
<dbReference type="EMBL" id="CP009335">
    <property type="protein sequence ID" value="AJG77893.1"/>
    <property type="molecule type" value="Genomic_DNA"/>
</dbReference>
<feature type="transmembrane region" description="Helical" evidence="8">
    <location>
        <begin position="624"/>
        <end position="646"/>
    </location>
</feature>
<evidence type="ECO:0000313" key="12">
    <source>
        <dbReference type="Proteomes" id="UP000501107"/>
    </source>
</evidence>
<dbReference type="KEGG" id="btw:BF38_282"/>
<feature type="transmembrane region" description="Helical" evidence="8">
    <location>
        <begin position="541"/>
        <end position="560"/>
    </location>
</feature>
<dbReference type="Gene3D" id="1.10.3470.10">
    <property type="entry name" value="ABC transporter involved in vitamin B12 uptake, BtuC"/>
    <property type="match status" value="2"/>
</dbReference>
<dbReference type="InterPro" id="IPR037294">
    <property type="entry name" value="ABC_BtuC-like"/>
</dbReference>
<sequence length="678" mass="71907">MNNLQHTLRASLVFGGGGALLLLLFFIHIGQGQANISYSMIIDALISPNQSLEHQTLIMLRLPRAVIAILAGGALAASGVILQTLTKNPLAESSTMGIHSGAYFFLVAATIFLPKGLQINSLLFTFIGGAITALFVYRISGGKKGTPLRMALAGMVVTLMLSAFTGTMQLFYENETAGLFLWGAGSLIQNNWDGVQFAFPFIIISFLVLLGISRKLNILLLGDDVAVSLGEKTAVTRLIAFIAAIFLTAVIVTVVGPIGFVGLVAPHLMRLIGYRQHFTLLLSSFLWGAVLLLGADVAGRLIDPTGAELPVGAVTAMIGSPWLIYLVYRMMKSKQYMNDNGANAAGASSRYYSYKKVIIISITLCIVTIALGVTISSNAYIESITNVISGQLTQFDKNMMMNLRLPRMLVAAIAGACLAISGLVFQGILRNPLADPSIIGISSGAGVGALTIMYVFPALPGFFLPIGAFIGGLLAVGIVLFFSWKSGFSPTALALIGIGISALGSAIIQIFIVKANLNVAAALTWLSGSTYARGWNHLENIILYPSLILVLIIFFLIKQLDVLVLGDDLATGLGQPVNKTRLALIVLATLLASVNIAAVGTIAFLGLVAPHLARIVVGMNHQRLFVCSALFGAILLSIADLLGRTIAYPKEIPSGLVVAVLGAPYFLWLMRKSGKKVN</sequence>
<dbReference type="CDD" id="cd06550">
    <property type="entry name" value="TM_ABC_iron-siderophores_like"/>
    <property type="match status" value="2"/>
</dbReference>
<keyword evidence="6 8" id="KW-1133">Transmembrane helix</keyword>
<feature type="transmembrane region" description="Helical" evidence="8">
    <location>
        <begin position="491"/>
        <end position="511"/>
    </location>
</feature>
<dbReference type="Proteomes" id="UP000031876">
    <property type="component" value="Chromosome"/>
</dbReference>
<accession>A0A0B5P0B7</accession>
<proteinExistence type="inferred from homology"/>
<organism evidence="10 12">
    <name type="scientific">Bacillus thuringiensis</name>
    <dbReference type="NCBI Taxonomy" id="1428"/>
    <lineage>
        <taxon>Bacteria</taxon>
        <taxon>Bacillati</taxon>
        <taxon>Bacillota</taxon>
        <taxon>Bacilli</taxon>
        <taxon>Bacillales</taxon>
        <taxon>Bacillaceae</taxon>
        <taxon>Bacillus</taxon>
        <taxon>Bacillus cereus group</taxon>
    </lineage>
</organism>
<dbReference type="EMBL" id="CP053980">
    <property type="protein sequence ID" value="QKH24174.1"/>
    <property type="molecule type" value="Genomic_DNA"/>
</dbReference>
<evidence type="ECO:0000256" key="7">
    <source>
        <dbReference type="ARBA" id="ARBA00023136"/>
    </source>
</evidence>
<feature type="transmembrane region" description="Helical" evidence="8">
    <location>
        <begin position="65"/>
        <end position="85"/>
    </location>
</feature>
<comment type="similarity">
    <text evidence="2">Belongs to the binding-protein-dependent transport system permease family. FecCD subfamily.</text>
</comment>
<evidence type="ECO:0000256" key="8">
    <source>
        <dbReference type="SAM" id="Phobius"/>
    </source>
</evidence>
<reference evidence="10 12" key="2">
    <citation type="submission" date="2020-05" db="EMBL/GenBank/DDBJ databases">
        <title>FDA dAtabase for Regulatory Grade micrObial Sequences (FDA-ARGOS): Supporting development and validation of Infectious Disease Dx tests.</title>
        <authorList>
            <person name="Nelson B."/>
            <person name="Plummer A."/>
            <person name="Tallon L."/>
            <person name="Sadzewicz L."/>
            <person name="Zhao X."/>
            <person name="Vavikolanu K."/>
            <person name="Mehta A."/>
            <person name="Aluvathingal J."/>
            <person name="Nadendla S."/>
            <person name="Myers T."/>
            <person name="Yan Y."/>
            <person name="Sichtig H."/>
        </authorList>
    </citation>
    <scope>NUCLEOTIDE SEQUENCE [LARGE SCALE GENOMIC DNA]</scope>
    <source>
        <strain evidence="10 12">FDAARGOS_795</strain>
    </source>
</reference>
<dbReference type="NCBIfam" id="NF007870">
    <property type="entry name" value="PRK10577.2-1"/>
    <property type="match status" value="1"/>
</dbReference>
<keyword evidence="4" id="KW-1003">Cell membrane</keyword>
<feature type="transmembrane region" description="Helical" evidence="8">
    <location>
        <begin position="652"/>
        <end position="670"/>
    </location>
</feature>
<dbReference type="FunFam" id="1.10.3470.10:FF:000001">
    <property type="entry name" value="Vitamin B12 ABC transporter permease BtuC"/>
    <property type="match status" value="1"/>
</dbReference>
<dbReference type="GO" id="GO:0022857">
    <property type="term" value="F:transmembrane transporter activity"/>
    <property type="evidence" value="ECO:0007669"/>
    <property type="project" value="InterPro"/>
</dbReference>
<feature type="transmembrane region" description="Helical" evidence="8">
    <location>
        <begin position="12"/>
        <end position="30"/>
    </location>
</feature>
<feature type="transmembrane region" description="Helical" evidence="8">
    <location>
        <begin position="277"/>
        <end position="297"/>
    </location>
</feature>
<feature type="transmembrane region" description="Helical" evidence="8">
    <location>
        <begin position="405"/>
        <end position="425"/>
    </location>
</feature>
<feature type="transmembrane region" description="Helical" evidence="8">
    <location>
        <begin position="238"/>
        <end position="265"/>
    </location>
</feature>
<feature type="transmembrane region" description="Helical" evidence="8">
    <location>
        <begin position="462"/>
        <end position="484"/>
    </location>
</feature>
<feature type="transmembrane region" description="Helical" evidence="8">
    <location>
        <begin position="192"/>
        <end position="212"/>
    </location>
</feature>
<feature type="transmembrane region" description="Helical" evidence="8">
    <location>
        <begin position="309"/>
        <end position="328"/>
    </location>
</feature>
<evidence type="ECO:0000256" key="5">
    <source>
        <dbReference type="ARBA" id="ARBA00022692"/>
    </source>
</evidence>
<dbReference type="RefSeq" id="WP_001061690.1">
    <property type="nucleotide sequence ID" value="NZ_CP009335.1"/>
</dbReference>
<evidence type="ECO:0000256" key="3">
    <source>
        <dbReference type="ARBA" id="ARBA00022448"/>
    </source>
</evidence>
<feature type="transmembrane region" description="Helical" evidence="8">
    <location>
        <begin position="517"/>
        <end position="534"/>
    </location>
</feature>